<evidence type="ECO:0000256" key="4">
    <source>
        <dbReference type="SAM" id="SignalP"/>
    </source>
</evidence>
<dbReference type="Pfam" id="PF00685">
    <property type="entry name" value="Sulfotransfer_1"/>
    <property type="match status" value="1"/>
</dbReference>
<name>A0A7S0ZDD4_9RHOD</name>
<evidence type="ECO:0000256" key="2">
    <source>
        <dbReference type="ARBA" id="ARBA00023180"/>
    </source>
</evidence>
<organism evidence="6">
    <name type="scientific">Timspurckia oligopyrenoides</name>
    <dbReference type="NCBI Taxonomy" id="708627"/>
    <lineage>
        <taxon>Eukaryota</taxon>
        <taxon>Rhodophyta</taxon>
        <taxon>Bangiophyceae</taxon>
        <taxon>Porphyridiales</taxon>
        <taxon>Porphyridiaceae</taxon>
        <taxon>Timspurckia</taxon>
    </lineage>
</organism>
<dbReference type="Gene3D" id="3.40.50.300">
    <property type="entry name" value="P-loop containing nucleotide triphosphate hydrolases"/>
    <property type="match status" value="1"/>
</dbReference>
<keyword evidence="1" id="KW-0808">Transferase</keyword>
<reference evidence="6" key="1">
    <citation type="submission" date="2021-01" db="EMBL/GenBank/DDBJ databases">
        <authorList>
            <person name="Corre E."/>
            <person name="Pelletier E."/>
            <person name="Niang G."/>
            <person name="Scheremetjew M."/>
            <person name="Finn R."/>
            <person name="Kale V."/>
            <person name="Holt S."/>
            <person name="Cochrane G."/>
            <person name="Meng A."/>
            <person name="Brown T."/>
            <person name="Cohen L."/>
        </authorList>
    </citation>
    <scope>NUCLEOTIDE SEQUENCE</scope>
    <source>
        <strain evidence="6">CCMP3278</strain>
    </source>
</reference>
<dbReference type="EMBL" id="HBFP01003858">
    <property type="protein sequence ID" value="CAD8818329.1"/>
    <property type="molecule type" value="Transcribed_RNA"/>
</dbReference>
<keyword evidence="2" id="KW-0325">Glycoprotein</keyword>
<feature type="signal peptide" evidence="4">
    <location>
        <begin position="1"/>
        <end position="23"/>
    </location>
</feature>
<feature type="binding site" evidence="3">
    <location>
        <position position="201"/>
    </location>
    <ligand>
        <name>3'-phosphoadenylyl sulfate</name>
        <dbReference type="ChEBI" id="CHEBI:58339"/>
    </ligand>
</feature>
<accession>A0A7S0ZDD4</accession>
<proteinExistence type="predicted"/>
<sequence>MLRMKELLVICVLLSYFSSGVSAGWWSWSASDVDKPCNDCAKLYQRDLISLWPKHVSYRGAFPPLIIGVGAEKSGTTSLGMILKANKDAGFFRGNAKEHRFFDCRWRRSLCADRNRRNPTLYHASWRNVASHYKQYAKQWGIDVKCNHITRECVSRNAAWQFTGNLTWDISPGYMPQPTAPYHMREILPRADLVKLIFILREPIHRAISGFWQAAEKEKIYSLMGSFIDDNASTRLISNELKFLRKCYNRAYKMIDGRCRSPEDRAYQAQICMNEHEKVQWRGIDYVPGALFFQDKQAVEPDGSFFHHDGNLYRGIYVDMLKNYLCAGFKPEQILILTTSELKDPAFLKRVADFIGVGEDAFSHNLKKTVNTNGKSHSHRISEELLKELEDFYRPHNKELVEFVKDAGFHVNLDAMEHEFLGY</sequence>
<gene>
    <name evidence="6" type="ORF">TOLI1172_LOCUS2718</name>
</gene>
<protein>
    <recommendedName>
        <fullName evidence="5">Sulfotransferase domain-containing protein</fullName>
    </recommendedName>
</protein>
<evidence type="ECO:0000256" key="1">
    <source>
        <dbReference type="ARBA" id="ARBA00022679"/>
    </source>
</evidence>
<evidence type="ECO:0000313" key="6">
    <source>
        <dbReference type="EMBL" id="CAD8818329.1"/>
    </source>
</evidence>
<dbReference type="PANTHER" id="PTHR10605:SF56">
    <property type="entry name" value="BIFUNCTIONAL HEPARAN SULFATE N-DEACETYLASE_N-SULFOTRANSFERASE"/>
    <property type="match status" value="1"/>
</dbReference>
<dbReference type="InterPro" id="IPR000863">
    <property type="entry name" value="Sulfotransferase_dom"/>
</dbReference>
<dbReference type="InterPro" id="IPR037359">
    <property type="entry name" value="NST/OST"/>
</dbReference>
<feature type="chain" id="PRO_5031427110" description="Sulfotransferase domain-containing protein" evidence="4">
    <location>
        <begin position="24"/>
        <end position="423"/>
    </location>
</feature>
<keyword evidence="4" id="KW-0732">Signal</keyword>
<feature type="binding site" evidence="3">
    <location>
        <position position="317"/>
    </location>
    <ligand>
        <name>3'-phosphoadenylyl sulfate</name>
        <dbReference type="ChEBI" id="CHEBI:58339"/>
    </ligand>
</feature>
<dbReference type="PANTHER" id="PTHR10605">
    <property type="entry name" value="HEPARAN SULFATE SULFOTRANSFERASE"/>
    <property type="match status" value="1"/>
</dbReference>
<evidence type="ECO:0000259" key="5">
    <source>
        <dbReference type="Pfam" id="PF00685"/>
    </source>
</evidence>
<dbReference type="InterPro" id="IPR027417">
    <property type="entry name" value="P-loop_NTPase"/>
</dbReference>
<feature type="domain" description="Sulfotransferase" evidence="5">
    <location>
        <begin position="67"/>
        <end position="388"/>
    </location>
</feature>
<dbReference type="SUPFAM" id="SSF52540">
    <property type="entry name" value="P-loop containing nucleoside triphosphate hydrolases"/>
    <property type="match status" value="1"/>
</dbReference>
<feature type="binding site" evidence="3">
    <location>
        <position position="209"/>
    </location>
    <ligand>
        <name>3'-phosphoadenylyl sulfate</name>
        <dbReference type="ChEBI" id="CHEBI:58339"/>
    </ligand>
</feature>
<evidence type="ECO:0000256" key="3">
    <source>
        <dbReference type="PIRSR" id="PIRSR637359-2"/>
    </source>
</evidence>
<dbReference type="GO" id="GO:0008146">
    <property type="term" value="F:sulfotransferase activity"/>
    <property type="evidence" value="ECO:0007669"/>
    <property type="project" value="InterPro"/>
</dbReference>
<dbReference type="AlphaFoldDB" id="A0A7S0ZDD4"/>